<dbReference type="AlphaFoldDB" id="A0A0V8CMY3"/>
<comment type="caution">
    <text evidence="5">The sequence shown here is derived from an EMBL/GenBank/DDBJ whole genome shotgun (WGS) entry which is preliminary data.</text>
</comment>
<organism evidence="5 6">
    <name type="scientific">Lactococcus lactis subsp. lactis</name>
    <name type="common">Streptococcus lactis</name>
    <dbReference type="NCBI Taxonomy" id="1360"/>
    <lineage>
        <taxon>Bacteria</taxon>
        <taxon>Bacillati</taxon>
        <taxon>Bacillota</taxon>
        <taxon>Bacilli</taxon>
        <taxon>Lactobacillales</taxon>
        <taxon>Streptococcaceae</taxon>
        <taxon>Lactococcus</taxon>
    </lineage>
</organism>
<dbReference type="PATRIC" id="fig|1360.105.peg.1510"/>
<evidence type="ECO:0000313" key="6">
    <source>
        <dbReference type="Proteomes" id="UP000053058"/>
    </source>
</evidence>
<proteinExistence type="predicted"/>
<dbReference type="PANTHER" id="PTHR38445:SF10">
    <property type="entry name" value="GNTR-FAMILY TRANSCRIPTIONAL REGULATOR"/>
    <property type="match status" value="1"/>
</dbReference>
<keyword evidence="1" id="KW-0805">Transcription regulation</keyword>
<evidence type="ECO:0000259" key="4">
    <source>
        <dbReference type="PROSITE" id="PS50949"/>
    </source>
</evidence>
<gene>
    <name evidence="5" type="ORF">KF282_2319</name>
</gene>
<keyword evidence="2" id="KW-0238">DNA-binding</keyword>
<evidence type="ECO:0000256" key="1">
    <source>
        <dbReference type="ARBA" id="ARBA00023015"/>
    </source>
</evidence>
<dbReference type="Pfam" id="PF00392">
    <property type="entry name" value="GntR"/>
    <property type="match status" value="1"/>
</dbReference>
<dbReference type="PANTHER" id="PTHR38445">
    <property type="entry name" value="HTH-TYPE TRANSCRIPTIONAL REPRESSOR YTRA"/>
    <property type="match status" value="1"/>
</dbReference>
<dbReference type="CDD" id="cd07377">
    <property type="entry name" value="WHTH_GntR"/>
    <property type="match status" value="1"/>
</dbReference>
<reference evidence="6" key="1">
    <citation type="submission" date="2015-10" db="EMBL/GenBank/DDBJ databases">
        <title>Draft Genome Sequences of 11 Lactococcus lactis subspecies cremoris strains.</title>
        <authorList>
            <person name="Wels M."/>
            <person name="Backus L."/>
            <person name="Boekhorst J."/>
            <person name="Dijkstra A."/>
            <person name="Beerthuizen M."/>
            <person name="Kelly W."/>
            <person name="Siezen R."/>
            <person name="Bachmann H."/>
            <person name="Van Hijum S."/>
        </authorList>
    </citation>
    <scope>NUCLEOTIDE SEQUENCE [LARGE SCALE GENOMIC DNA]</scope>
    <source>
        <strain evidence="6">KF282</strain>
    </source>
</reference>
<dbReference type="Proteomes" id="UP000053058">
    <property type="component" value="Unassembled WGS sequence"/>
</dbReference>
<dbReference type="InterPro" id="IPR000524">
    <property type="entry name" value="Tscrpt_reg_HTH_GntR"/>
</dbReference>
<sequence>MNFNFDSDIALYQQVTEEISEGIFNGSYAEGTQIPSTTEISKNYKINPATILKGMNQLVEEKLIEKKRGLGMFVTIGAQQKVLNQRKDNFINKELLKVLDEAKKLNISQEQLIELVERGYEK</sequence>
<name>A0A0V8CMY3_LACLL</name>
<evidence type="ECO:0000256" key="3">
    <source>
        <dbReference type="ARBA" id="ARBA00023163"/>
    </source>
</evidence>
<dbReference type="Gene3D" id="1.10.10.10">
    <property type="entry name" value="Winged helix-like DNA-binding domain superfamily/Winged helix DNA-binding domain"/>
    <property type="match status" value="1"/>
</dbReference>
<dbReference type="PROSITE" id="PS50949">
    <property type="entry name" value="HTH_GNTR"/>
    <property type="match status" value="1"/>
</dbReference>
<dbReference type="SUPFAM" id="SSF46785">
    <property type="entry name" value="Winged helix' DNA-binding domain"/>
    <property type="match status" value="1"/>
</dbReference>
<evidence type="ECO:0000313" key="5">
    <source>
        <dbReference type="EMBL" id="KSU02525.1"/>
    </source>
</evidence>
<dbReference type="EMBL" id="LKLN01000080">
    <property type="protein sequence ID" value="KSU02525.1"/>
    <property type="molecule type" value="Genomic_DNA"/>
</dbReference>
<accession>A0A0V8CMY3</accession>
<evidence type="ECO:0000256" key="2">
    <source>
        <dbReference type="ARBA" id="ARBA00023125"/>
    </source>
</evidence>
<dbReference type="GO" id="GO:0003677">
    <property type="term" value="F:DNA binding"/>
    <property type="evidence" value="ECO:0007669"/>
    <property type="project" value="UniProtKB-KW"/>
</dbReference>
<dbReference type="GO" id="GO:0003700">
    <property type="term" value="F:DNA-binding transcription factor activity"/>
    <property type="evidence" value="ECO:0007669"/>
    <property type="project" value="InterPro"/>
</dbReference>
<feature type="domain" description="HTH gntR-type" evidence="4">
    <location>
        <begin position="9"/>
        <end position="77"/>
    </location>
</feature>
<dbReference type="SMART" id="SM00345">
    <property type="entry name" value="HTH_GNTR"/>
    <property type="match status" value="1"/>
</dbReference>
<keyword evidence="3" id="KW-0804">Transcription</keyword>
<dbReference type="RefSeq" id="WP_058220112.1">
    <property type="nucleotide sequence ID" value="NZ_LKLN01000080.1"/>
</dbReference>
<dbReference type="InterPro" id="IPR036390">
    <property type="entry name" value="WH_DNA-bd_sf"/>
</dbReference>
<dbReference type="InterPro" id="IPR036388">
    <property type="entry name" value="WH-like_DNA-bd_sf"/>
</dbReference>
<protein>
    <submittedName>
        <fullName evidence="5">Transcriptional regulator GntR family</fullName>
    </submittedName>
</protein>